<dbReference type="EMBL" id="JASCZI010181247">
    <property type="protein sequence ID" value="MED6179621.1"/>
    <property type="molecule type" value="Genomic_DNA"/>
</dbReference>
<feature type="compositionally biased region" description="Polar residues" evidence="1">
    <location>
        <begin position="191"/>
        <end position="202"/>
    </location>
</feature>
<feature type="compositionally biased region" description="Low complexity" evidence="1">
    <location>
        <begin position="172"/>
        <end position="183"/>
    </location>
</feature>
<protein>
    <submittedName>
        <fullName evidence="2">Uncharacterized protein</fullName>
    </submittedName>
</protein>
<sequence>MVQPREREQLLSHSINSQIILTLEEEEALQRRLPFLSCHHWRATSTHDHRLLSLHCRSCRSKIIGYHKLVNQSPSRGESSRVQGRTTTRRTDGFPMNGRARRTLCPLSKLTINAAPPSSIMDVEPPSTVVALLTRVVTVLRRFSSLITPYLAPLLPTSWPPSFSKDQSRPASVISTSGSKSSDSGGGRCSTTTPASSDQSPALSCLKPPVTSSSSFTFVLEFLCGCC</sequence>
<evidence type="ECO:0000313" key="2">
    <source>
        <dbReference type="EMBL" id="MED6179621.1"/>
    </source>
</evidence>
<name>A0ABU6W4C6_9FABA</name>
<feature type="region of interest" description="Disordered" evidence="1">
    <location>
        <begin position="72"/>
        <end position="98"/>
    </location>
</feature>
<feature type="region of interest" description="Disordered" evidence="1">
    <location>
        <begin position="162"/>
        <end position="203"/>
    </location>
</feature>
<dbReference type="Proteomes" id="UP001341840">
    <property type="component" value="Unassembled WGS sequence"/>
</dbReference>
<comment type="caution">
    <text evidence="2">The sequence shown here is derived from an EMBL/GenBank/DDBJ whole genome shotgun (WGS) entry which is preliminary data.</text>
</comment>
<keyword evidence="3" id="KW-1185">Reference proteome</keyword>
<organism evidence="2 3">
    <name type="scientific">Stylosanthes scabra</name>
    <dbReference type="NCBI Taxonomy" id="79078"/>
    <lineage>
        <taxon>Eukaryota</taxon>
        <taxon>Viridiplantae</taxon>
        <taxon>Streptophyta</taxon>
        <taxon>Embryophyta</taxon>
        <taxon>Tracheophyta</taxon>
        <taxon>Spermatophyta</taxon>
        <taxon>Magnoliopsida</taxon>
        <taxon>eudicotyledons</taxon>
        <taxon>Gunneridae</taxon>
        <taxon>Pentapetalae</taxon>
        <taxon>rosids</taxon>
        <taxon>fabids</taxon>
        <taxon>Fabales</taxon>
        <taxon>Fabaceae</taxon>
        <taxon>Papilionoideae</taxon>
        <taxon>50 kb inversion clade</taxon>
        <taxon>dalbergioids sensu lato</taxon>
        <taxon>Dalbergieae</taxon>
        <taxon>Pterocarpus clade</taxon>
        <taxon>Stylosanthes</taxon>
    </lineage>
</organism>
<evidence type="ECO:0000256" key="1">
    <source>
        <dbReference type="SAM" id="MobiDB-lite"/>
    </source>
</evidence>
<proteinExistence type="predicted"/>
<gene>
    <name evidence="2" type="ORF">PIB30_002446</name>
</gene>
<evidence type="ECO:0000313" key="3">
    <source>
        <dbReference type="Proteomes" id="UP001341840"/>
    </source>
</evidence>
<reference evidence="2 3" key="1">
    <citation type="journal article" date="2023" name="Plants (Basel)">
        <title>Bridging the Gap: Combining Genomics and Transcriptomics Approaches to Understand Stylosanthes scabra, an Orphan Legume from the Brazilian Caatinga.</title>
        <authorList>
            <person name="Ferreira-Neto J.R.C."/>
            <person name="da Silva M.D."/>
            <person name="Binneck E."/>
            <person name="de Melo N.F."/>
            <person name="da Silva R.H."/>
            <person name="de Melo A.L.T.M."/>
            <person name="Pandolfi V."/>
            <person name="Bustamante F.O."/>
            <person name="Brasileiro-Vidal A.C."/>
            <person name="Benko-Iseppon A.M."/>
        </authorList>
    </citation>
    <scope>NUCLEOTIDE SEQUENCE [LARGE SCALE GENOMIC DNA]</scope>
    <source>
        <tissue evidence="2">Leaves</tissue>
    </source>
</reference>
<feature type="compositionally biased region" description="Polar residues" evidence="1">
    <location>
        <begin position="72"/>
        <end position="86"/>
    </location>
</feature>
<accession>A0ABU6W4C6</accession>